<dbReference type="Gene3D" id="1.10.10.10">
    <property type="entry name" value="Winged helix-like DNA-binding domain superfamily/Winged helix DNA-binding domain"/>
    <property type="match status" value="1"/>
</dbReference>
<dbReference type="GO" id="GO:0043565">
    <property type="term" value="F:sequence-specific DNA binding"/>
    <property type="evidence" value="ECO:0007669"/>
    <property type="project" value="InterPro"/>
</dbReference>
<reference evidence="6" key="1">
    <citation type="submission" date="2021-01" db="EMBL/GenBank/DDBJ databases">
        <authorList>
            <person name="Corre E."/>
            <person name="Pelletier E."/>
            <person name="Niang G."/>
            <person name="Scheremetjew M."/>
            <person name="Finn R."/>
            <person name="Kale V."/>
            <person name="Holt S."/>
            <person name="Cochrane G."/>
            <person name="Meng A."/>
            <person name="Brown T."/>
            <person name="Cohen L."/>
        </authorList>
    </citation>
    <scope>NUCLEOTIDE SEQUENCE</scope>
    <source>
        <strain evidence="6">GSBS06</strain>
    </source>
</reference>
<evidence type="ECO:0000256" key="3">
    <source>
        <dbReference type="ARBA" id="ARBA00023242"/>
    </source>
</evidence>
<dbReference type="PANTHER" id="PTHR10015">
    <property type="entry name" value="HEAT SHOCK TRANSCRIPTION FACTOR"/>
    <property type="match status" value="1"/>
</dbReference>
<keyword evidence="2" id="KW-0238">DNA-binding</keyword>
<evidence type="ECO:0000256" key="4">
    <source>
        <dbReference type="RuleBase" id="RU004020"/>
    </source>
</evidence>
<evidence type="ECO:0000256" key="1">
    <source>
        <dbReference type="ARBA" id="ARBA00004123"/>
    </source>
</evidence>
<proteinExistence type="inferred from homology"/>
<dbReference type="GO" id="GO:0005634">
    <property type="term" value="C:nucleus"/>
    <property type="evidence" value="ECO:0007669"/>
    <property type="project" value="UniProtKB-SubCell"/>
</dbReference>
<dbReference type="InterPro" id="IPR036388">
    <property type="entry name" value="WH-like_DNA-bd_sf"/>
</dbReference>
<gene>
    <name evidence="6" type="ORF">ASTO00021_LOCUS18063</name>
</gene>
<feature type="domain" description="HSF-type DNA-binding" evidence="5">
    <location>
        <begin position="5"/>
        <end position="98"/>
    </location>
</feature>
<dbReference type="InterPro" id="IPR036390">
    <property type="entry name" value="WH_DNA-bd_sf"/>
</dbReference>
<accession>A0A7S3PRS4</accession>
<dbReference type="Pfam" id="PF00447">
    <property type="entry name" value="HSF_DNA-bind"/>
    <property type="match status" value="1"/>
</dbReference>
<protein>
    <recommendedName>
        <fullName evidence="5">HSF-type DNA-binding domain-containing protein</fullName>
    </recommendedName>
</protein>
<comment type="subcellular location">
    <subcellularLocation>
        <location evidence="1">Nucleus</location>
    </subcellularLocation>
</comment>
<evidence type="ECO:0000259" key="5">
    <source>
        <dbReference type="SMART" id="SM00415"/>
    </source>
</evidence>
<dbReference type="GO" id="GO:0003700">
    <property type="term" value="F:DNA-binding transcription factor activity"/>
    <property type="evidence" value="ECO:0007669"/>
    <property type="project" value="InterPro"/>
</dbReference>
<dbReference type="AlphaFoldDB" id="A0A7S3PRS4"/>
<dbReference type="SMART" id="SM00415">
    <property type="entry name" value="HSF"/>
    <property type="match status" value="1"/>
</dbReference>
<sequence length="338" mass="37728">MARNSLPPFLEKLARITKTVDSNIAGWSDDGKNFVIKNSEKFEHVLKQHFKGNAQTFVRQLHFYGFRKLDSQNSGGWSFAHVNFRKDSPHLLGEIRRKTRIDPTAENIASHVEVQALRTQVAHLQDVVEDLRTQLDSVITVLDEAEVVNVDRRCDGKPLKVSAGNKRPRTAVSSEKDSDTFNKIVETVKPVMATTATATKKVNPIMINDVDLESASLGSLTESDMLDVNEILNLNSKQKENNNIKNKMMENLLKTSPAKWAENPRTKYAVQTIAKATKLDEASVSKVLRYFADMTPSTSTGTAEGKAIEQLPEHFQDSLSFKKLGHFTPLPAQRVGAN</sequence>
<evidence type="ECO:0000256" key="2">
    <source>
        <dbReference type="ARBA" id="ARBA00023125"/>
    </source>
</evidence>
<dbReference type="PANTHER" id="PTHR10015:SF427">
    <property type="entry name" value="HEAT SHOCK FACTOR PROTEIN"/>
    <property type="match status" value="1"/>
</dbReference>
<keyword evidence="3" id="KW-0539">Nucleus</keyword>
<organism evidence="6">
    <name type="scientific">Aplanochytrium stocchinoi</name>
    <dbReference type="NCBI Taxonomy" id="215587"/>
    <lineage>
        <taxon>Eukaryota</taxon>
        <taxon>Sar</taxon>
        <taxon>Stramenopiles</taxon>
        <taxon>Bigyra</taxon>
        <taxon>Labyrinthulomycetes</taxon>
        <taxon>Thraustochytrida</taxon>
        <taxon>Thraustochytriidae</taxon>
        <taxon>Aplanochytrium</taxon>
    </lineage>
</organism>
<name>A0A7S3PRS4_9STRA</name>
<dbReference type="EMBL" id="HBIN01023455">
    <property type="protein sequence ID" value="CAE0448099.1"/>
    <property type="molecule type" value="Transcribed_RNA"/>
</dbReference>
<evidence type="ECO:0000313" key="6">
    <source>
        <dbReference type="EMBL" id="CAE0448099.1"/>
    </source>
</evidence>
<dbReference type="SUPFAM" id="SSF46785">
    <property type="entry name" value="Winged helix' DNA-binding domain"/>
    <property type="match status" value="1"/>
</dbReference>
<dbReference type="InterPro" id="IPR000232">
    <property type="entry name" value="HSF_DNA-bd"/>
</dbReference>
<comment type="similarity">
    <text evidence="4">Belongs to the HSF family.</text>
</comment>